<evidence type="ECO:0000256" key="1">
    <source>
        <dbReference type="SAM" id="MobiDB-lite"/>
    </source>
</evidence>
<gene>
    <name evidence="2" type="ORF">TGAMA5MH_11097</name>
</gene>
<name>A0A2K0SUQ9_9HYPO</name>
<dbReference type="AlphaFoldDB" id="A0A2K0SUQ9"/>
<reference evidence="2 3" key="1">
    <citation type="submission" date="2017-02" db="EMBL/GenBank/DDBJ databases">
        <title>Genomes of Trichoderma spp. with biocontrol activity.</title>
        <authorList>
            <person name="Gardiner D."/>
            <person name="Kazan K."/>
            <person name="Vos C."/>
            <person name="Harvey P."/>
        </authorList>
    </citation>
    <scope>NUCLEOTIDE SEQUENCE [LARGE SCALE GENOMIC DNA]</scope>
    <source>
        <strain evidence="2 3">A5MH</strain>
    </source>
</reference>
<evidence type="ECO:0008006" key="4">
    <source>
        <dbReference type="Google" id="ProtNLM"/>
    </source>
</evidence>
<feature type="compositionally biased region" description="Basic and acidic residues" evidence="1">
    <location>
        <begin position="59"/>
        <end position="73"/>
    </location>
</feature>
<evidence type="ECO:0000313" key="2">
    <source>
        <dbReference type="EMBL" id="PNP37006.1"/>
    </source>
</evidence>
<organism evidence="2 3">
    <name type="scientific">Trichoderma gamsii</name>
    <dbReference type="NCBI Taxonomy" id="398673"/>
    <lineage>
        <taxon>Eukaryota</taxon>
        <taxon>Fungi</taxon>
        <taxon>Dikarya</taxon>
        <taxon>Ascomycota</taxon>
        <taxon>Pezizomycotina</taxon>
        <taxon>Sordariomycetes</taxon>
        <taxon>Hypocreomycetidae</taxon>
        <taxon>Hypocreales</taxon>
        <taxon>Hypocreaceae</taxon>
        <taxon>Trichoderma</taxon>
    </lineage>
</organism>
<accession>A0A2K0SUQ9</accession>
<proteinExistence type="predicted"/>
<dbReference type="EMBL" id="MTYH01000248">
    <property type="protein sequence ID" value="PNP37006.1"/>
    <property type="molecule type" value="Genomic_DNA"/>
</dbReference>
<dbReference type="OrthoDB" id="5074281at2759"/>
<evidence type="ECO:0000313" key="3">
    <source>
        <dbReference type="Proteomes" id="UP000236546"/>
    </source>
</evidence>
<feature type="region of interest" description="Disordered" evidence="1">
    <location>
        <begin position="14"/>
        <end position="77"/>
    </location>
</feature>
<sequence length="102" mass="11538">MAANVNLFARPADNGYLALGDKPAEDVDTAGESSPFSESSSPLAHRKHVRTPTALDIWEESRQPSRQEPERNKHGQKSWYCKRCSYSKAAHNRVQGHLRDKY</sequence>
<dbReference type="Proteomes" id="UP000236546">
    <property type="component" value="Unassembled WGS sequence"/>
</dbReference>
<feature type="compositionally biased region" description="Low complexity" evidence="1">
    <location>
        <begin position="32"/>
        <end position="42"/>
    </location>
</feature>
<comment type="caution">
    <text evidence="2">The sequence shown here is derived from an EMBL/GenBank/DDBJ whole genome shotgun (WGS) entry which is preliminary data.</text>
</comment>
<protein>
    <recommendedName>
        <fullName evidence="4">BED-type domain-containing protein</fullName>
    </recommendedName>
</protein>